<evidence type="ECO:0000256" key="1">
    <source>
        <dbReference type="ARBA" id="ARBA00004251"/>
    </source>
</evidence>
<keyword evidence="18" id="KW-0829">Tyrosine-protein kinase</keyword>
<keyword evidence="16 22" id="KW-0040">ANK repeat</keyword>
<evidence type="ECO:0000256" key="7">
    <source>
        <dbReference type="ARBA" id="ARBA00022729"/>
    </source>
</evidence>
<dbReference type="InterPro" id="IPR001202">
    <property type="entry name" value="WW_dom"/>
</dbReference>
<dbReference type="SUPFAM" id="SSF48403">
    <property type="entry name" value="Ankyrin repeat"/>
    <property type="match status" value="1"/>
</dbReference>
<comment type="subcellular location">
    <subcellularLocation>
        <location evidence="1">Cell membrane</location>
        <topology evidence="1">Single-pass type I membrane protein</topology>
    </subcellularLocation>
</comment>
<keyword evidence="11" id="KW-0418">Kinase</keyword>
<dbReference type="InterPro" id="IPR011992">
    <property type="entry name" value="EF-hand-dom_pair"/>
</dbReference>
<keyword evidence="3" id="KW-1003">Cell membrane</keyword>
<evidence type="ECO:0000256" key="21">
    <source>
        <dbReference type="ARBA" id="ARBA00023180"/>
    </source>
</evidence>
<evidence type="ECO:0000259" key="28">
    <source>
        <dbReference type="PROSITE" id="PS50145"/>
    </source>
</evidence>
<keyword evidence="10 23" id="KW-0863">Zinc-finger</keyword>
<evidence type="ECO:0000256" key="9">
    <source>
        <dbReference type="ARBA" id="ARBA00022741"/>
    </source>
</evidence>
<accession>A0A6G0W578</accession>
<dbReference type="PANTHER" id="PTHR24171">
    <property type="entry name" value="ANKYRIN REPEAT DOMAIN-CONTAINING PROTEIN 39-RELATED"/>
    <property type="match status" value="1"/>
</dbReference>
<dbReference type="SMART" id="SM00248">
    <property type="entry name" value="ANK"/>
    <property type="match status" value="2"/>
</dbReference>
<evidence type="ECO:0000256" key="16">
    <source>
        <dbReference type="ARBA" id="ARBA00023043"/>
    </source>
</evidence>
<keyword evidence="17" id="KW-0472">Membrane</keyword>
<dbReference type="PROSITE" id="PS50222">
    <property type="entry name" value="EF_HAND_2"/>
    <property type="match status" value="2"/>
</dbReference>
<dbReference type="PROSITE" id="PS50137">
    <property type="entry name" value="DS_RBD"/>
    <property type="match status" value="1"/>
</dbReference>
<feature type="region of interest" description="Disordered" evidence="25">
    <location>
        <begin position="1"/>
        <end position="38"/>
    </location>
</feature>
<dbReference type="InterPro" id="IPR014720">
    <property type="entry name" value="dsRBD_dom"/>
</dbReference>
<dbReference type="EMBL" id="VJMJ01000359">
    <property type="protein sequence ID" value="KAF0721900.1"/>
    <property type="molecule type" value="Genomic_DNA"/>
</dbReference>
<feature type="repeat" description="ANK" evidence="22">
    <location>
        <begin position="379"/>
        <end position="411"/>
    </location>
</feature>
<keyword evidence="6 23" id="KW-0479">Metal-binding</keyword>
<dbReference type="GO" id="GO:0003723">
    <property type="term" value="F:RNA binding"/>
    <property type="evidence" value="ECO:0007669"/>
    <property type="project" value="UniProtKB-UniRule"/>
</dbReference>
<feature type="region of interest" description="Disordered" evidence="25">
    <location>
        <begin position="581"/>
        <end position="604"/>
    </location>
</feature>
<dbReference type="PROSITE" id="PS50020">
    <property type="entry name" value="WW_DOMAIN_2"/>
    <property type="match status" value="1"/>
</dbReference>
<feature type="compositionally biased region" description="Polar residues" evidence="25">
    <location>
        <begin position="712"/>
        <end position="721"/>
    </location>
</feature>
<feature type="compositionally biased region" description="Acidic residues" evidence="25">
    <location>
        <begin position="587"/>
        <end position="598"/>
    </location>
</feature>
<reference evidence="30 31" key="1">
    <citation type="submission" date="2019-07" db="EMBL/GenBank/DDBJ databases">
        <title>Genomics analysis of Aphanomyces spp. identifies a new class of oomycete effector associated with host adaptation.</title>
        <authorList>
            <person name="Gaulin E."/>
        </authorList>
    </citation>
    <scope>NUCLEOTIDE SEQUENCE [LARGE SCALE GENOMIC DNA]</scope>
    <source>
        <strain evidence="30 31">ATCC 201684</strain>
    </source>
</reference>
<keyword evidence="4" id="KW-0808">Transferase</keyword>
<dbReference type="PANTHER" id="PTHR24171:SF9">
    <property type="entry name" value="ANKYRIN REPEAT DOMAIN-CONTAINING PROTEIN 39"/>
    <property type="match status" value="1"/>
</dbReference>
<dbReference type="InterPro" id="IPR018247">
    <property type="entry name" value="EF_Hand_1_Ca_BS"/>
</dbReference>
<dbReference type="GO" id="GO:0005524">
    <property type="term" value="F:ATP binding"/>
    <property type="evidence" value="ECO:0007669"/>
    <property type="project" value="UniProtKB-KW"/>
</dbReference>
<evidence type="ECO:0000256" key="25">
    <source>
        <dbReference type="SAM" id="MobiDB-lite"/>
    </source>
</evidence>
<evidence type="ECO:0000256" key="11">
    <source>
        <dbReference type="ARBA" id="ARBA00022777"/>
    </source>
</evidence>
<evidence type="ECO:0000313" key="30">
    <source>
        <dbReference type="EMBL" id="KAF0721900.1"/>
    </source>
</evidence>
<keyword evidence="15" id="KW-1133">Transmembrane helix</keyword>
<keyword evidence="8" id="KW-0677">Repeat</keyword>
<evidence type="ECO:0000256" key="23">
    <source>
        <dbReference type="PROSITE-ProRule" id="PRU00207"/>
    </source>
</evidence>
<feature type="domain" description="DRBM" evidence="27">
    <location>
        <begin position="135"/>
        <end position="213"/>
    </location>
</feature>
<dbReference type="SMART" id="SM00054">
    <property type="entry name" value="EFh"/>
    <property type="match status" value="2"/>
</dbReference>
<dbReference type="VEuPathDB" id="FungiDB:AeMF1_019298"/>
<protein>
    <recommendedName>
        <fullName evidence="2">receptor protein-tyrosine kinase</fullName>
        <ecNumber evidence="2">2.7.10.1</ecNumber>
    </recommendedName>
</protein>
<dbReference type="Proteomes" id="UP000481153">
    <property type="component" value="Unassembled WGS sequence"/>
</dbReference>
<evidence type="ECO:0000256" key="18">
    <source>
        <dbReference type="ARBA" id="ARBA00023137"/>
    </source>
</evidence>
<feature type="domain" description="TRAF-type" evidence="28">
    <location>
        <begin position="933"/>
        <end position="980"/>
    </location>
</feature>
<feature type="domain" description="EF-hand" evidence="29">
    <location>
        <begin position="47"/>
        <end position="82"/>
    </location>
</feature>
<keyword evidence="14" id="KW-0067">ATP-binding</keyword>
<keyword evidence="5" id="KW-0812">Transmembrane</keyword>
<keyword evidence="21" id="KW-0325">Glycoprotein</keyword>
<dbReference type="Gene3D" id="1.10.238.10">
    <property type="entry name" value="EF-hand"/>
    <property type="match status" value="1"/>
</dbReference>
<keyword evidence="19" id="KW-1015">Disulfide bond</keyword>
<keyword evidence="20" id="KW-0675">Receptor</keyword>
<keyword evidence="31" id="KW-1185">Reference proteome</keyword>
<evidence type="ECO:0000259" key="27">
    <source>
        <dbReference type="PROSITE" id="PS50137"/>
    </source>
</evidence>
<dbReference type="VEuPathDB" id="FungiDB:AeMF1_019299"/>
<dbReference type="InterPro" id="IPR002110">
    <property type="entry name" value="Ankyrin_rpt"/>
</dbReference>
<keyword evidence="7" id="KW-0732">Signal</keyword>
<dbReference type="GO" id="GO:0004714">
    <property type="term" value="F:transmembrane receptor protein tyrosine kinase activity"/>
    <property type="evidence" value="ECO:0007669"/>
    <property type="project" value="UniProtKB-EC"/>
</dbReference>
<proteinExistence type="predicted"/>
<evidence type="ECO:0000259" key="29">
    <source>
        <dbReference type="PROSITE" id="PS50222"/>
    </source>
</evidence>
<evidence type="ECO:0000256" key="12">
    <source>
        <dbReference type="ARBA" id="ARBA00022833"/>
    </source>
</evidence>
<feature type="zinc finger region" description="TRAF-type" evidence="23">
    <location>
        <begin position="933"/>
        <end position="980"/>
    </location>
</feature>
<evidence type="ECO:0000259" key="26">
    <source>
        <dbReference type="PROSITE" id="PS50020"/>
    </source>
</evidence>
<dbReference type="InterPro" id="IPR055163">
    <property type="entry name" value="ALK/LTK-like_GRD"/>
</dbReference>
<feature type="domain" description="EF-hand" evidence="29">
    <location>
        <begin position="83"/>
        <end position="118"/>
    </location>
</feature>
<evidence type="ECO:0000256" key="15">
    <source>
        <dbReference type="ARBA" id="ARBA00022989"/>
    </source>
</evidence>
<comment type="caution">
    <text evidence="30">The sequence shown here is derived from an EMBL/GenBank/DDBJ whole genome shotgun (WGS) entry which is preliminary data.</text>
</comment>
<evidence type="ECO:0000256" key="5">
    <source>
        <dbReference type="ARBA" id="ARBA00022692"/>
    </source>
</evidence>
<dbReference type="PROSITE" id="PS50088">
    <property type="entry name" value="ANK_REPEAT"/>
    <property type="match status" value="2"/>
</dbReference>
<gene>
    <name evidence="30" type="ORF">Ae201684_018836</name>
</gene>
<dbReference type="Pfam" id="PF12796">
    <property type="entry name" value="Ank_2"/>
    <property type="match status" value="1"/>
</dbReference>
<evidence type="ECO:0000256" key="2">
    <source>
        <dbReference type="ARBA" id="ARBA00011902"/>
    </source>
</evidence>
<dbReference type="GO" id="GO:0008270">
    <property type="term" value="F:zinc ion binding"/>
    <property type="evidence" value="ECO:0007669"/>
    <property type="project" value="UniProtKB-KW"/>
</dbReference>
<dbReference type="InterPro" id="IPR001293">
    <property type="entry name" value="Znf_TRAF"/>
</dbReference>
<dbReference type="InterPro" id="IPR036770">
    <property type="entry name" value="Ankyrin_rpt-contain_sf"/>
</dbReference>
<sequence length="1357" mass="151208">MECTDTLDDSADSQRAPVAPPKAPPQGFDEDGNRIIPPQQAAEFTTNEAEELISLFESADEDKSGTIDEREFRNLLTRLDIHISDEEADKLVIEVDTNNNGLIEWDEFVTMIVKAKRGDVRFNKLHAATEMIKTTPVAMLEAEAEKFGLTVEFQLLEERKATSYNPKTFVMGVSISMTSAAGVKETQAFEAIGFSSREAKFKVAEIALVKMKKLRPGFEFPTGVIPPQWDDWAFNNLNKGVAAVKVLKMLVEKGFTPAVNSAFMKRFSIHISFLQVKKEHPGELVFSNSSALTTPWCRWVDEQLARGMDGPLILQALQHGGYDPTKDPHFVQRLQKPMSSELQYDFWQCLHMGKLHDIKLFVSGGQNANEERLDRHAKTVYTPIQLASKHGFLSVVEYLIQNGASVHAKNGFRRTALMFAAKHSHPAVVKLLLHNGASIVDQDNLENNPLHMAAMAGCSRETGDIDFEHIKECATVVSTTAGWREYKDPQSHNIVYEHIPSGRMQLNVPREVQLAHEQRKQWYFRKKSARLLEKQGAWTMHKHAQKQKVFFFNSETGQYQWTKPPHIDGWLNIPSSIKRTMDAGTDVGDDDDESDHDEEERREAINEVSQKLLRTFDEWEEHQDAVTGGRVYFNTQTQQLTREKPQAVLKEELKRQAYILMIKSANFMDQIGDWDKYVDPNTEHCFIYNRITGEGRHETEYDEAILQMEAAQRSNQESASQLPRRLSPEELSKQNDHAHWLQVLRRARRKETLKTFLKKKEIDEETRRLNQLNEALLTKIHLDFATSTMGYRDARIATEQRALFKARALGLFISEKINSPTTTASNEAMEFAEWLRNVEVENAEIEDKESNPNLNSRRRVARLVENATWRMDADYCLCFWGCRLWCSIGLQKNDHEHDECRRRIMICRLGCPIFHEALEWQQPHAEKIELDWHEVYECKSRLVQCPRECGAWIQNDQLPHHMDYMCIKRPVPDLYCRVGCGKIFHGATNLILALEQERTWHELEECPNRIVSCMWPGCQEEMMAKDRKLHRKNHLCASGIVTFKTNGSFEYVVPKDCKYIKVQAWGAGGGSGVLHGYKFGHGGGGAFAEAICPVHPGETLYIVVGEGGQGGIYGEINPSETSDGLPLVSQVGQAFGGLPGGGSGHSSNNGWACGGGGGYTSLCRKGPFGIVTILIAAGGGGGGCRDGLGGGDDQDIDATIKRDVRNGGMGTPTSGGVAGEVSIPHPNFKGTSGQMYQGGHGAEFGGGGGGGYYGGGGGGFSPGIVGGGGGGSSYVDRTLLENMHVETALKRIPGGRERHPPAQKDGGISGEGGLGSLRDVCPGNNGCLRLALPGFFSNMDFDTEEDATRDEQIKYLI</sequence>
<dbReference type="PROSITE" id="PS00018">
    <property type="entry name" value="EF_HAND_1"/>
    <property type="match status" value="2"/>
</dbReference>
<evidence type="ECO:0000313" key="31">
    <source>
        <dbReference type="Proteomes" id="UP000481153"/>
    </source>
</evidence>
<dbReference type="PROSITE" id="PS50145">
    <property type="entry name" value="ZF_TRAF"/>
    <property type="match status" value="1"/>
</dbReference>
<keyword evidence="24" id="KW-0694">RNA-binding</keyword>
<feature type="domain" description="WW" evidence="26">
    <location>
        <begin position="532"/>
        <end position="566"/>
    </location>
</feature>
<dbReference type="Gene3D" id="1.25.40.20">
    <property type="entry name" value="Ankyrin repeat-containing domain"/>
    <property type="match status" value="1"/>
</dbReference>
<keyword evidence="12 23" id="KW-0862">Zinc</keyword>
<feature type="region of interest" description="Disordered" evidence="25">
    <location>
        <begin position="712"/>
        <end position="731"/>
    </location>
</feature>
<dbReference type="EC" id="2.7.10.1" evidence="2"/>
<keyword evidence="13" id="KW-0106">Calcium</keyword>
<evidence type="ECO:0000256" key="4">
    <source>
        <dbReference type="ARBA" id="ARBA00022679"/>
    </source>
</evidence>
<evidence type="ECO:0000256" key="6">
    <source>
        <dbReference type="ARBA" id="ARBA00022723"/>
    </source>
</evidence>
<dbReference type="CDD" id="cd00051">
    <property type="entry name" value="EFh"/>
    <property type="match status" value="1"/>
</dbReference>
<organism evidence="30 31">
    <name type="scientific">Aphanomyces euteiches</name>
    <dbReference type="NCBI Taxonomy" id="100861"/>
    <lineage>
        <taxon>Eukaryota</taxon>
        <taxon>Sar</taxon>
        <taxon>Stramenopiles</taxon>
        <taxon>Oomycota</taxon>
        <taxon>Saprolegniomycetes</taxon>
        <taxon>Saprolegniales</taxon>
        <taxon>Verrucalvaceae</taxon>
        <taxon>Aphanomyces</taxon>
    </lineage>
</organism>
<dbReference type="InterPro" id="IPR002048">
    <property type="entry name" value="EF_hand_dom"/>
</dbReference>
<keyword evidence="9" id="KW-0547">Nucleotide-binding</keyword>
<evidence type="ECO:0000256" key="13">
    <source>
        <dbReference type="ARBA" id="ARBA00022837"/>
    </source>
</evidence>
<dbReference type="GO" id="GO:0005509">
    <property type="term" value="F:calcium ion binding"/>
    <property type="evidence" value="ECO:0007669"/>
    <property type="project" value="InterPro"/>
</dbReference>
<name>A0A6G0W578_9STRA</name>
<dbReference type="InterPro" id="IPR013083">
    <property type="entry name" value="Znf_RING/FYVE/PHD"/>
</dbReference>
<evidence type="ECO:0000256" key="10">
    <source>
        <dbReference type="ARBA" id="ARBA00022771"/>
    </source>
</evidence>
<dbReference type="Pfam" id="PF12810">
    <property type="entry name" value="ALK_LTK_GRD"/>
    <property type="match status" value="1"/>
</dbReference>
<dbReference type="Pfam" id="PF13499">
    <property type="entry name" value="EF-hand_7"/>
    <property type="match status" value="1"/>
</dbReference>
<evidence type="ECO:0000256" key="14">
    <source>
        <dbReference type="ARBA" id="ARBA00022840"/>
    </source>
</evidence>
<evidence type="ECO:0000256" key="24">
    <source>
        <dbReference type="PROSITE-ProRule" id="PRU00266"/>
    </source>
</evidence>
<dbReference type="Gene3D" id="3.30.40.10">
    <property type="entry name" value="Zinc/RING finger domain, C3HC4 (zinc finger)"/>
    <property type="match status" value="1"/>
</dbReference>
<feature type="repeat" description="ANK" evidence="22">
    <location>
        <begin position="412"/>
        <end position="444"/>
    </location>
</feature>
<dbReference type="CDD" id="cd00201">
    <property type="entry name" value="WW"/>
    <property type="match status" value="1"/>
</dbReference>
<dbReference type="GO" id="GO:0005886">
    <property type="term" value="C:plasma membrane"/>
    <property type="evidence" value="ECO:0007669"/>
    <property type="project" value="UniProtKB-SubCell"/>
</dbReference>
<dbReference type="SUPFAM" id="SSF47473">
    <property type="entry name" value="EF-hand"/>
    <property type="match status" value="1"/>
</dbReference>
<dbReference type="Gene3D" id="2.20.70.10">
    <property type="match status" value="1"/>
</dbReference>
<dbReference type="PROSITE" id="PS50297">
    <property type="entry name" value="ANK_REP_REGION"/>
    <property type="match status" value="2"/>
</dbReference>
<feature type="compositionally biased region" description="Acidic residues" evidence="25">
    <location>
        <begin position="1"/>
        <end position="11"/>
    </location>
</feature>
<evidence type="ECO:0000256" key="3">
    <source>
        <dbReference type="ARBA" id="ARBA00022475"/>
    </source>
</evidence>
<evidence type="ECO:0000256" key="8">
    <source>
        <dbReference type="ARBA" id="ARBA00022737"/>
    </source>
</evidence>
<evidence type="ECO:0000256" key="20">
    <source>
        <dbReference type="ARBA" id="ARBA00023170"/>
    </source>
</evidence>
<evidence type="ECO:0000256" key="17">
    <source>
        <dbReference type="ARBA" id="ARBA00023136"/>
    </source>
</evidence>
<evidence type="ECO:0000256" key="19">
    <source>
        <dbReference type="ARBA" id="ARBA00023157"/>
    </source>
</evidence>
<evidence type="ECO:0000256" key="22">
    <source>
        <dbReference type="PROSITE-ProRule" id="PRU00023"/>
    </source>
</evidence>
<dbReference type="SMART" id="SM00456">
    <property type="entry name" value="WW"/>
    <property type="match status" value="2"/>
</dbReference>